<dbReference type="PANTHER" id="PTHR47966:SF49">
    <property type="entry name" value="PEPSIN A-5"/>
    <property type="match status" value="1"/>
</dbReference>
<feature type="domain" description="Peptidase A1" evidence="4">
    <location>
        <begin position="1"/>
        <end position="127"/>
    </location>
</feature>
<evidence type="ECO:0000256" key="2">
    <source>
        <dbReference type="ARBA" id="ARBA00007447"/>
    </source>
</evidence>
<evidence type="ECO:0000313" key="6">
    <source>
        <dbReference type="Proteomes" id="UP000011080"/>
    </source>
</evidence>
<evidence type="ECO:0000256" key="1">
    <source>
        <dbReference type="ARBA" id="ARBA00004239"/>
    </source>
</evidence>
<protein>
    <recommendedName>
        <fullName evidence="4">Peptidase A1 domain-containing protein</fullName>
    </recommendedName>
</protein>
<accession>L8HK32</accession>
<dbReference type="AlphaFoldDB" id="L8HK32"/>
<keyword evidence="3" id="KW-1015">Disulfide bond</keyword>
<feature type="disulfide bond" evidence="3">
    <location>
        <begin position="52"/>
        <end position="86"/>
    </location>
</feature>
<dbReference type="EMBL" id="JH886150">
    <property type="protein sequence ID" value="ELR44630.1"/>
    <property type="molecule type" value="Genomic_DNA"/>
</dbReference>
<evidence type="ECO:0000259" key="4">
    <source>
        <dbReference type="PROSITE" id="PS51767"/>
    </source>
</evidence>
<dbReference type="PROSITE" id="PS51767">
    <property type="entry name" value="PEPTIDASE_A1"/>
    <property type="match status" value="1"/>
</dbReference>
<comment type="subcellular location">
    <subcellularLocation>
        <location evidence="1">Secreted</location>
        <location evidence="1">Extracellular space</location>
    </subcellularLocation>
</comment>
<proteinExistence type="inferred from homology"/>
<sequence length="130" mass="14359">MNVIVTACKHGCQALVDTGTLSLCGSRSMVTNIHSLIGATFSPFSLTSLVPCKAIMTLLTLTFTINGIDYPVPTQAYIQKSWQDCCYSRFQVNTDLMDELETWVLGNVFLRLNFSVFDQENDRIGLAPAV</sequence>
<dbReference type="SUPFAM" id="SSF50630">
    <property type="entry name" value="Acid proteases"/>
    <property type="match status" value="1"/>
</dbReference>
<dbReference type="GO" id="GO:0005576">
    <property type="term" value="C:extracellular region"/>
    <property type="evidence" value="ECO:0007669"/>
    <property type="project" value="UniProtKB-SubCell"/>
</dbReference>
<dbReference type="GO" id="GO:0004190">
    <property type="term" value="F:aspartic-type endopeptidase activity"/>
    <property type="evidence" value="ECO:0007669"/>
    <property type="project" value="InterPro"/>
</dbReference>
<reference evidence="5 6" key="1">
    <citation type="journal article" date="2012" name="Nat. Genet.">
        <title>The yak genome and adaptation to life at high altitude.</title>
        <authorList>
            <person name="Qiu Q."/>
            <person name="Zhang G."/>
            <person name="Ma T."/>
            <person name="Qian W."/>
            <person name="Wang J."/>
            <person name="Ye Z."/>
            <person name="Cao C."/>
            <person name="Hu Q."/>
            <person name="Kim J."/>
            <person name="Larkin D.M."/>
            <person name="Auvil L."/>
            <person name="Capitanu B."/>
            <person name="Ma J."/>
            <person name="Lewin H.A."/>
            <person name="Qian X."/>
            <person name="Lang Y."/>
            <person name="Zhou R."/>
            <person name="Wang L."/>
            <person name="Wang K."/>
            <person name="Xia J."/>
            <person name="Liao S."/>
            <person name="Pan S."/>
            <person name="Lu X."/>
            <person name="Hou H."/>
            <person name="Wang Y."/>
            <person name="Zang X."/>
            <person name="Yin Y."/>
            <person name="Ma H."/>
            <person name="Zhang J."/>
            <person name="Wang Z."/>
            <person name="Zhang Y."/>
            <person name="Zhang D."/>
            <person name="Yonezawa T."/>
            <person name="Hasegawa M."/>
            <person name="Zhong Y."/>
            <person name="Liu W."/>
            <person name="Zhang Y."/>
            <person name="Huang Z."/>
            <person name="Zhang S."/>
            <person name="Long R."/>
            <person name="Yang H."/>
            <person name="Wang J."/>
            <person name="Lenstra J.A."/>
            <person name="Cooper D.N."/>
            <person name="Wu Y."/>
            <person name="Wang J."/>
            <person name="Shi P."/>
            <person name="Wang J."/>
            <person name="Liu J."/>
        </authorList>
    </citation>
    <scope>NUCLEOTIDE SEQUENCE [LARGE SCALE GENOMIC DNA]</scope>
    <source>
        <strain evidence="6">yakQH1</strain>
    </source>
</reference>
<comment type="similarity">
    <text evidence="2">Belongs to the peptidase A1 family.</text>
</comment>
<dbReference type="InterPro" id="IPR033121">
    <property type="entry name" value="PEPTIDASE_A1"/>
</dbReference>
<dbReference type="Gene3D" id="2.40.70.10">
    <property type="entry name" value="Acid Proteases"/>
    <property type="match status" value="1"/>
</dbReference>
<dbReference type="GO" id="GO:0006508">
    <property type="term" value="P:proteolysis"/>
    <property type="evidence" value="ECO:0007669"/>
    <property type="project" value="InterPro"/>
</dbReference>
<dbReference type="InterPro" id="IPR001461">
    <property type="entry name" value="Aspartic_peptidase_A1"/>
</dbReference>
<evidence type="ECO:0000313" key="5">
    <source>
        <dbReference type="EMBL" id="ELR44630.1"/>
    </source>
</evidence>
<name>L8HK32_9CETA</name>
<gene>
    <name evidence="5" type="ORF">M91_08550</name>
</gene>
<dbReference type="PANTHER" id="PTHR47966">
    <property type="entry name" value="BETA-SITE APP-CLEAVING ENZYME, ISOFORM A-RELATED"/>
    <property type="match status" value="1"/>
</dbReference>
<dbReference type="Pfam" id="PF00026">
    <property type="entry name" value="Asp"/>
    <property type="match status" value="1"/>
</dbReference>
<evidence type="ECO:0000256" key="3">
    <source>
        <dbReference type="PIRSR" id="PIRSR601461-2"/>
    </source>
</evidence>
<dbReference type="PRINTS" id="PR00792">
    <property type="entry name" value="PEPSIN"/>
</dbReference>
<dbReference type="Proteomes" id="UP000011080">
    <property type="component" value="Unassembled WGS sequence"/>
</dbReference>
<organism evidence="5 6">
    <name type="scientific">Bos mutus</name>
    <name type="common">wild yak</name>
    <dbReference type="NCBI Taxonomy" id="72004"/>
    <lineage>
        <taxon>Eukaryota</taxon>
        <taxon>Metazoa</taxon>
        <taxon>Chordata</taxon>
        <taxon>Craniata</taxon>
        <taxon>Vertebrata</taxon>
        <taxon>Euteleostomi</taxon>
        <taxon>Mammalia</taxon>
        <taxon>Eutheria</taxon>
        <taxon>Laurasiatheria</taxon>
        <taxon>Artiodactyla</taxon>
        <taxon>Ruminantia</taxon>
        <taxon>Pecora</taxon>
        <taxon>Bovidae</taxon>
        <taxon>Bovinae</taxon>
        <taxon>Bos</taxon>
    </lineage>
</organism>
<dbReference type="InterPro" id="IPR021109">
    <property type="entry name" value="Peptidase_aspartic_dom_sf"/>
</dbReference>